<dbReference type="InterPro" id="IPR014756">
    <property type="entry name" value="Ig_E-set"/>
</dbReference>
<dbReference type="InterPro" id="IPR009880">
    <property type="entry name" value="Glyoxal_oxidase_N"/>
</dbReference>
<proteinExistence type="predicted"/>
<dbReference type="PANTHER" id="PTHR32208:SF57">
    <property type="entry name" value="F14L17.20 PROTEIN"/>
    <property type="match status" value="1"/>
</dbReference>
<accession>A0ABC8TRY4</accession>
<dbReference type="Pfam" id="PF09118">
    <property type="entry name" value="GO-like_E_set"/>
    <property type="match status" value="1"/>
</dbReference>
<dbReference type="InterPro" id="IPR037293">
    <property type="entry name" value="Gal_Oxidase_central_sf"/>
</dbReference>
<dbReference type="EMBL" id="CAUOFW020005946">
    <property type="protein sequence ID" value="CAK9172208.1"/>
    <property type="molecule type" value="Genomic_DNA"/>
</dbReference>
<keyword evidence="5" id="KW-1185">Reference proteome</keyword>
<sequence>MVRFEPYHPRWTCHHIIVGGRRAFSYEFFPKNSMTGTNMDVYQLSFLRETIDPKEDNNLYPFLHILPDGGEEELSSDWLVGVASDQSPEVMICGGAHSESYIKAEEGLYVETSKTCGRLKPTDPEPQWSMEEMPMGRVMLGMLSLPNSDIVILNGASKGAAGWEHAIDPVLNPVLYKPNEPVQVKRFAVLNPTTIPRMYHSAATLLPDGRILVGESNPHVQYNFTGVKDPSELSLEAFLPHFLGPQYSHLRPSTLLVEGSTSDCVSNGQKFSITFALGLIGGDRGFTVTMVAPSFTTHSVAMIQRLLVLDIVEVQ</sequence>
<feature type="domain" description="Glyoxal oxidase N-terminal" evidence="2">
    <location>
        <begin position="15"/>
        <end position="69"/>
    </location>
</feature>
<name>A0ABC8TRY4_9AQUA</name>
<dbReference type="SUPFAM" id="SSF50965">
    <property type="entry name" value="Galactose oxidase, central domain"/>
    <property type="match status" value="1"/>
</dbReference>
<protein>
    <submittedName>
        <fullName evidence="4">Uncharacterized protein</fullName>
    </submittedName>
</protein>
<evidence type="ECO:0000259" key="3">
    <source>
        <dbReference type="Pfam" id="PF09118"/>
    </source>
</evidence>
<comment type="caution">
    <text evidence="4">The sequence shown here is derived from an EMBL/GenBank/DDBJ whole genome shotgun (WGS) entry which is preliminary data.</text>
</comment>
<dbReference type="InterPro" id="IPR015202">
    <property type="entry name" value="GO-like_E_set"/>
</dbReference>
<dbReference type="Proteomes" id="UP001642360">
    <property type="component" value="Unassembled WGS sequence"/>
</dbReference>
<organism evidence="4 5">
    <name type="scientific">Ilex paraguariensis</name>
    <name type="common">yerba mate</name>
    <dbReference type="NCBI Taxonomy" id="185542"/>
    <lineage>
        <taxon>Eukaryota</taxon>
        <taxon>Viridiplantae</taxon>
        <taxon>Streptophyta</taxon>
        <taxon>Embryophyta</taxon>
        <taxon>Tracheophyta</taxon>
        <taxon>Spermatophyta</taxon>
        <taxon>Magnoliopsida</taxon>
        <taxon>eudicotyledons</taxon>
        <taxon>Gunneridae</taxon>
        <taxon>Pentapetalae</taxon>
        <taxon>asterids</taxon>
        <taxon>campanulids</taxon>
        <taxon>Aquifoliales</taxon>
        <taxon>Aquifoliaceae</taxon>
        <taxon>Ilex</taxon>
    </lineage>
</organism>
<dbReference type="AlphaFoldDB" id="A0ABC8TRY4"/>
<evidence type="ECO:0000313" key="5">
    <source>
        <dbReference type="Proteomes" id="UP001642360"/>
    </source>
</evidence>
<dbReference type="InterPro" id="IPR011043">
    <property type="entry name" value="Gal_Oxase/kelch_b-propeller"/>
</dbReference>
<dbReference type="PANTHER" id="PTHR32208">
    <property type="entry name" value="SECRETED PROTEIN-RELATED"/>
    <property type="match status" value="1"/>
</dbReference>
<feature type="domain" description="Galactose oxidase-like Early set" evidence="3">
    <location>
        <begin position="262"/>
        <end position="313"/>
    </location>
</feature>
<keyword evidence="1" id="KW-0732">Signal</keyword>
<dbReference type="SUPFAM" id="SSF81296">
    <property type="entry name" value="E set domains"/>
    <property type="match status" value="1"/>
</dbReference>
<reference evidence="4 5" key="1">
    <citation type="submission" date="2024-02" db="EMBL/GenBank/DDBJ databases">
        <authorList>
            <person name="Vignale AGUSTIN F."/>
            <person name="Sosa J E."/>
            <person name="Modenutti C."/>
        </authorList>
    </citation>
    <scope>NUCLEOTIDE SEQUENCE [LARGE SCALE GENOMIC DNA]</scope>
</reference>
<evidence type="ECO:0000259" key="2">
    <source>
        <dbReference type="Pfam" id="PF07250"/>
    </source>
</evidence>
<evidence type="ECO:0000256" key="1">
    <source>
        <dbReference type="ARBA" id="ARBA00022729"/>
    </source>
</evidence>
<dbReference type="InterPro" id="IPR013783">
    <property type="entry name" value="Ig-like_fold"/>
</dbReference>
<dbReference type="Pfam" id="PF07250">
    <property type="entry name" value="Glyoxal_oxid_N"/>
    <property type="match status" value="2"/>
</dbReference>
<evidence type="ECO:0000313" key="4">
    <source>
        <dbReference type="EMBL" id="CAK9172208.1"/>
    </source>
</evidence>
<feature type="domain" description="Glyoxal oxidase N-terminal" evidence="2">
    <location>
        <begin position="84"/>
        <end position="242"/>
    </location>
</feature>
<dbReference type="Gene3D" id="2.60.40.10">
    <property type="entry name" value="Immunoglobulins"/>
    <property type="match status" value="1"/>
</dbReference>
<dbReference type="Gene3D" id="2.130.10.80">
    <property type="entry name" value="Galactose oxidase/kelch, beta-propeller"/>
    <property type="match status" value="1"/>
</dbReference>
<gene>
    <name evidence="4" type="ORF">ILEXP_LOCUS41851</name>
</gene>